<reference evidence="1" key="2">
    <citation type="journal article" date="2015" name="Data Brief">
        <title>Shoot transcriptome of the giant reed, Arundo donax.</title>
        <authorList>
            <person name="Barrero R.A."/>
            <person name="Guerrero F.D."/>
            <person name="Moolhuijzen P."/>
            <person name="Goolsby J.A."/>
            <person name="Tidwell J."/>
            <person name="Bellgard S.E."/>
            <person name="Bellgard M.I."/>
        </authorList>
    </citation>
    <scope>NUCLEOTIDE SEQUENCE</scope>
    <source>
        <tissue evidence="1">Shoot tissue taken approximately 20 cm above the soil surface</tissue>
    </source>
</reference>
<accession>A0A0A9BWI5</accession>
<evidence type="ECO:0000313" key="1">
    <source>
        <dbReference type="EMBL" id="JAD68439.1"/>
    </source>
</evidence>
<reference evidence="1" key="1">
    <citation type="submission" date="2014-09" db="EMBL/GenBank/DDBJ databases">
        <authorList>
            <person name="Magalhaes I.L.F."/>
            <person name="Oliveira U."/>
            <person name="Santos F.R."/>
            <person name="Vidigal T.H.D.A."/>
            <person name="Brescovit A.D."/>
            <person name="Santos A.J."/>
        </authorList>
    </citation>
    <scope>NUCLEOTIDE SEQUENCE</scope>
    <source>
        <tissue evidence="1">Shoot tissue taken approximately 20 cm above the soil surface</tissue>
    </source>
</reference>
<name>A0A0A9BWI5_ARUDO</name>
<dbReference type="EMBL" id="GBRH01229456">
    <property type="protein sequence ID" value="JAD68439.1"/>
    <property type="molecule type" value="Transcribed_RNA"/>
</dbReference>
<proteinExistence type="predicted"/>
<dbReference type="AlphaFoldDB" id="A0A0A9BWI5"/>
<organism evidence="1">
    <name type="scientific">Arundo donax</name>
    <name type="common">Giant reed</name>
    <name type="synonym">Donax arundinaceus</name>
    <dbReference type="NCBI Taxonomy" id="35708"/>
    <lineage>
        <taxon>Eukaryota</taxon>
        <taxon>Viridiplantae</taxon>
        <taxon>Streptophyta</taxon>
        <taxon>Embryophyta</taxon>
        <taxon>Tracheophyta</taxon>
        <taxon>Spermatophyta</taxon>
        <taxon>Magnoliopsida</taxon>
        <taxon>Liliopsida</taxon>
        <taxon>Poales</taxon>
        <taxon>Poaceae</taxon>
        <taxon>PACMAD clade</taxon>
        <taxon>Arundinoideae</taxon>
        <taxon>Arundineae</taxon>
        <taxon>Arundo</taxon>
    </lineage>
</organism>
<sequence length="99" mass="10708">MASLHSCGAMVPFISFSLPLQHHRHRWPSAMAVVPVRARATAPLLKASTPAGLPRRHSPCLRDIVATPSTSQPATLGAHRWPTPARTPICSDLLSLFLL</sequence>
<protein>
    <submittedName>
        <fullName evidence="1">Uncharacterized protein</fullName>
    </submittedName>
</protein>